<keyword evidence="4" id="KW-1185">Reference proteome</keyword>
<gene>
    <name evidence="3" type="primary">cls_1</name>
    <name evidence="3" type="ORF">NCTC12742_00521</name>
</gene>
<name>A0A448VK00_9NEIS</name>
<dbReference type="SMART" id="SM00155">
    <property type="entry name" value="PLDc"/>
    <property type="match status" value="2"/>
</dbReference>
<dbReference type="EC" id="2.7.8.-" evidence="3"/>
<dbReference type="SUPFAM" id="SSF56024">
    <property type="entry name" value="Phospholipase D/nuclease"/>
    <property type="match status" value="2"/>
</dbReference>
<protein>
    <submittedName>
        <fullName evidence="3">Phopholipase D-family protein</fullName>
        <ecNumber evidence="3">2.7.8.-</ecNumber>
    </submittedName>
</protein>
<dbReference type="RefSeq" id="WP_004282934.1">
    <property type="nucleotide sequence ID" value="NZ_CAUJRG010000004.1"/>
</dbReference>
<evidence type="ECO:0000259" key="2">
    <source>
        <dbReference type="PROSITE" id="PS50035"/>
    </source>
</evidence>
<organism evidence="3 4">
    <name type="scientific">Neisseria weaveri</name>
    <dbReference type="NCBI Taxonomy" id="28091"/>
    <lineage>
        <taxon>Bacteria</taxon>
        <taxon>Pseudomonadati</taxon>
        <taxon>Pseudomonadota</taxon>
        <taxon>Betaproteobacteria</taxon>
        <taxon>Neisseriales</taxon>
        <taxon>Neisseriaceae</taxon>
        <taxon>Neisseria</taxon>
    </lineage>
</organism>
<evidence type="ECO:0000256" key="1">
    <source>
        <dbReference type="SAM" id="Phobius"/>
    </source>
</evidence>
<keyword evidence="1" id="KW-0812">Transmembrane</keyword>
<dbReference type="PANTHER" id="PTHR21248:SF22">
    <property type="entry name" value="PHOSPHOLIPASE D"/>
    <property type="match status" value="1"/>
</dbReference>
<dbReference type="Pfam" id="PF13091">
    <property type="entry name" value="PLDc_2"/>
    <property type="match status" value="2"/>
</dbReference>
<feature type="domain" description="PLD phosphodiesterase" evidence="2">
    <location>
        <begin position="129"/>
        <end position="156"/>
    </location>
</feature>
<feature type="transmembrane region" description="Helical" evidence="1">
    <location>
        <begin position="424"/>
        <end position="444"/>
    </location>
</feature>
<dbReference type="CDD" id="cd09110">
    <property type="entry name" value="PLDc_CLS_1"/>
    <property type="match status" value="1"/>
</dbReference>
<accession>A0A448VK00</accession>
<keyword evidence="1" id="KW-1133">Transmembrane helix</keyword>
<dbReference type="PROSITE" id="PS50035">
    <property type="entry name" value="PLD"/>
    <property type="match status" value="2"/>
</dbReference>
<dbReference type="InterPro" id="IPR001736">
    <property type="entry name" value="PLipase_D/transphosphatidylase"/>
</dbReference>
<reference evidence="3 4" key="1">
    <citation type="submission" date="2018-12" db="EMBL/GenBank/DDBJ databases">
        <authorList>
            <consortium name="Pathogen Informatics"/>
        </authorList>
    </citation>
    <scope>NUCLEOTIDE SEQUENCE [LARGE SCALE GENOMIC DNA]</scope>
    <source>
        <strain evidence="3 4">NCTC12742</strain>
    </source>
</reference>
<dbReference type="KEGG" id="nwe:SAMEA3174300_1144"/>
<dbReference type="Gene3D" id="3.30.870.10">
    <property type="entry name" value="Endonuclease Chain A"/>
    <property type="match status" value="2"/>
</dbReference>
<dbReference type="InterPro" id="IPR025202">
    <property type="entry name" value="PLD-like_dom"/>
</dbReference>
<evidence type="ECO:0000313" key="3">
    <source>
        <dbReference type="EMBL" id="VEJ50106.1"/>
    </source>
</evidence>
<proteinExistence type="predicted"/>
<dbReference type="OrthoDB" id="9762009at2"/>
<dbReference type="PANTHER" id="PTHR21248">
    <property type="entry name" value="CARDIOLIPIN SYNTHASE"/>
    <property type="match status" value="1"/>
</dbReference>
<dbReference type="AlphaFoldDB" id="A0A448VK00"/>
<dbReference type="Proteomes" id="UP000272771">
    <property type="component" value="Chromosome"/>
</dbReference>
<feature type="transmembrane region" description="Helical" evidence="1">
    <location>
        <begin position="450"/>
        <end position="468"/>
    </location>
</feature>
<dbReference type="EMBL" id="LR134533">
    <property type="protein sequence ID" value="VEJ50106.1"/>
    <property type="molecule type" value="Genomic_DNA"/>
</dbReference>
<dbReference type="STRING" id="28091.SAMEA3174300_01144"/>
<feature type="domain" description="PLD phosphodiesterase" evidence="2">
    <location>
        <begin position="305"/>
        <end position="332"/>
    </location>
</feature>
<keyword evidence="1" id="KW-0472">Membrane</keyword>
<dbReference type="GO" id="GO:0030572">
    <property type="term" value="F:phosphatidyltransferase activity"/>
    <property type="evidence" value="ECO:0007669"/>
    <property type="project" value="UniProtKB-ARBA"/>
</dbReference>
<keyword evidence="3" id="KW-0808">Transferase</keyword>
<dbReference type="GO" id="GO:0032049">
    <property type="term" value="P:cardiolipin biosynthetic process"/>
    <property type="evidence" value="ECO:0007669"/>
    <property type="project" value="UniProtKB-ARBA"/>
</dbReference>
<dbReference type="CDD" id="cd09159">
    <property type="entry name" value="PLDc_ybhO_like_2"/>
    <property type="match status" value="1"/>
</dbReference>
<evidence type="ECO:0000313" key="4">
    <source>
        <dbReference type="Proteomes" id="UP000272771"/>
    </source>
</evidence>
<sequence>MNMKQGTAKTGHALIEQMMYRASGAEARYGNQIELLLDSTENFPAWEAALQSANESICIEMYIFAPNEYGKRIRAILLDKLAQGVKVVLVYDWLGSIHAHLRGFFRPLAEAGAVVAAYNPLSLGVGIGVLSRNHRKSLIIDEQTAFVSGLCISSAWEGNPAKGVEAWRDTGLKVSGPAVQDVLDAFVDTVKSQGAVMPLLNRYDAADVSPAGNAKARVLATTPANINTMRVDLNTIGLATQNLWITDAYFMPTRMYVQALINAAQAGVDVRILVPRTSDIRWIGTVSRTQYRPLLEAGVRVFEWDGTMIHAKTAIVDGQWARVGSTNLNLSSWYANRELDISIEDPETVYQLERVFLNDLNRSTEVILTDEKHAELKERREKMFQGMANLNKAQAKSVVRQVIQMSYAFDSTFSGTRLVDESEAWSYLSIGIFILLLAVLLWFVPQVVTWPLMLLLAIGGLGTTFQAVRQLRRFKAGKHLKN</sequence>